<dbReference type="InParanoid" id="M0DG88"/>
<dbReference type="Proteomes" id="UP000011513">
    <property type="component" value="Unassembled WGS sequence"/>
</dbReference>
<reference evidence="1 2" key="1">
    <citation type="journal article" date="2014" name="PLoS Genet.">
        <title>Phylogenetically driven sequencing of extremely halophilic archaea reveals strategies for static and dynamic osmo-response.</title>
        <authorList>
            <person name="Becker E.A."/>
            <person name="Seitzer P.M."/>
            <person name="Tritt A."/>
            <person name="Larsen D."/>
            <person name="Krusor M."/>
            <person name="Yao A.I."/>
            <person name="Wu D."/>
            <person name="Madern D."/>
            <person name="Eisen J.A."/>
            <person name="Darling A.E."/>
            <person name="Facciotti M.T."/>
        </authorList>
    </citation>
    <scope>NUCLEOTIDE SEQUENCE [LARGE SCALE GENOMIC DNA]</scope>
    <source>
        <strain evidence="1 2">JCM 14848</strain>
    </source>
</reference>
<proteinExistence type="predicted"/>
<evidence type="ECO:0000313" key="1">
    <source>
        <dbReference type="EMBL" id="ELZ34475.1"/>
    </source>
</evidence>
<accession>M0DG88</accession>
<keyword evidence="2" id="KW-1185">Reference proteome</keyword>
<comment type="caution">
    <text evidence="1">The sequence shown here is derived from an EMBL/GenBank/DDBJ whole genome shotgun (WGS) entry which is preliminary data.</text>
</comment>
<evidence type="ECO:0000313" key="2">
    <source>
        <dbReference type="Proteomes" id="UP000011513"/>
    </source>
</evidence>
<dbReference type="AlphaFoldDB" id="M0DG88"/>
<organism evidence="1 2">
    <name type="scientific">Halogeometricum pallidum JCM 14848</name>
    <dbReference type="NCBI Taxonomy" id="1227487"/>
    <lineage>
        <taxon>Archaea</taxon>
        <taxon>Methanobacteriati</taxon>
        <taxon>Methanobacteriota</taxon>
        <taxon>Stenosarchaea group</taxon>
        <taxon>Halobacteria</taxon>
        <taxon>Halobacteriales</taxon>
        <taxon>Haloferacaceae</taxon>
        <taxon>Halogeometricum</taxon>
    </lineage>
</organism>
<gene>
    <name evidence="1" type="ORF">C474_02181</name>
</gene>
<sequence>MFLGLLVLSVLHRVDVGRTSRRSAKLSNSGLESLQHLFVDGRGPRVAKFVQQSPHSVRHVVSGYLFLQRL</sequence>
<protein>
    <submittedName>
        <fullName evidence="1">Uncharacterized protein</fullName>
    </submittedName>
</protein>
<name>M0DG88_HALPD</name>
<dbReference type="EMBL" id="AOIV01000004">
    <property type="protein sequence ID" value="ELZ34475.1"/>
    <property type="molecule type" value="Genomic_DNA"/>
</dbReference>